<keyword evidence="2" id="KW-0812">Transmembrane</keyword>
<accession>A0AAV4NF47</accession>
<reference evidence="3 4" key="1">
    <citation type="submission" date="2021-06" db="EMBL/GenBank/DDBJ databases">
        <title>Caerostris extrusa draft genome.</title>
        <authorList>
            <person name="Kono N."/>
            <person name="Arakawa K."/>
        </authorList>
    </citation>
    <scope>NUCLEOTIDE SEQUENCE [LARGE SCALE GENOMIC DNA]</scope>
</reference>
<dbReference type="EMBL" id="BPLR01003326">
    <property type="protein sequence ID" value="GIX83356.1"/>
    <property type="molecule type" value="Genomic_DNA"/>
</dbReference>
<protein>
    <submittedName>
        <fullName evidence="3">Uncharacterized protein</fullName>
    </submittedName>
</protein>
<proteinExistence type="predicted"/>
<gene>
    <name evidence="3" type="ORF">CEXT_683521</name>
</gene>
<dbReference type="Proteomes" id="UP001054945">
    <property type="component" value="Unassembled WGS sequence"/>
</dbReference>
<evidence type="ECO:0000256" key="2">
    <source>
        <dbReference type="SAM" id="Phobius"/>
    </source>
</evidence>
<evidence type="ECO:0000313" key="4">
    <source>
        <dbReference type="Proteomes" id="UP001054945"/>
    </source>
</evidence>
<keyword evidence="2" id="KW-1133">Transmembrane helix</keyword>
<feature type="transmembrane region" description="Helical" evidence="2">
    <location>
        <begin position="34"/>
        <end position="62"/>
    </location>
</feature>
<comment type="caution">
    <text evidence="3">The sequence shown here is derived from an EMBL/GenBank/DDBJ whole genome shotgun (WGS) entry which is preliminary data.</text>
</comment>
<name>A0AAV4NF47_CAEEX</name>
<feature type="region of interest" description="Disordered" evidence="1">
    <location>
        <begin position="145"/>
        <end position="184"/>
    </location>
</feature>
<sequence>MSKLTPKLLLLLDEWVVQDDGFDVFESSTPAVPIYLWIAIGILGGGIFSCFFYLCYCEGFWLKRRTMRSMSRTSLNSNSPSTFQTQLDRLCQVVMLVKGGEVSYDNFDPGIPEDIETMMHLLIIQMLYLVRMEDLIILQLSKEKSGGTTSSLSNSGTFKKREHRNHDTPPNYTDVAVGVSGRSD</sequence>
<evidence type="ECO:0000313" key="3">
    <source>
        <dbReference type="EMBL" id="GIX83356.1"/>
    </source>
</evidence>
<feature type="compositionally biased region" description="Low complexity" evidence="1">
    <location>
        <begin position="146"/>
        <end position="157"/>
    </location>
</feature>
<keyword evidence="4" id="KW-1185">Reference proteome</keyword>
<organism evidence="3 4">
    <name type="scientific">Caerostris extrusa</name>
    <name type="common">Bark spider</name>
    <name type="synonym">Caerostris bankana</name>
    <dbReference type="NCBI Taxonomy" id="172846"/>
    <lineage>
        <taxon>Eukaryota</taxon>
        <taxon>Metazoa</taxon>
        <taxon>Ecdysozoa</taxon>
        <taxon>Arthropoda</taxon>
        <taxon>Chelicerata</taxon>
        <taxon>Arachnida</taxon>
        <taxon>Araneae</taxon>
        <taxon>Araneomorphae</taxon>
        <taxon>Entelegynae</taxon>
        <taxon>Araneoidea</taxon>
        <taxon>Araneidae</taxon>
        <taxon>Caerostris</taxon>
    </lineage>
</organism>
<dbReference type="AlphaFoldDB" id="A0AAV4NF47"/>
<keyword evidence="2" id="KW-0472">Membrane</keyword>
<evidence type="ECO:0000256" key="1">
    <source>
        <dbReference type="SAM" id="MobiDB-lite"/>
    </source>
</evidence>